<dbReference type="Pfam" id="PF17921">
    <property type="entry name" value="Integrase_H2C2"/>
    <property type="match status" value="1"/>
</dbReference>
<keyword evidence="3" id="KW-1185">Reference proteome</keyword>
<evidence type="ECO:0000313" key="2">
    <source>
        <dbReference type="EMBL" id="MBW0529398.1"/>
    </source>
</evidence>
<dbReference type="EMBL" id="AVOT02035124">
    <property type="protein sequence ID" value="MBW0529398.1"/>
    <property type="molecule type" value="Genomic_DNA"/>
</dbReference>
<feature type="domain" description="Integrase zinc-binding" evidence="1">
    <location>
        <begin position="125"/>
        <end position="164"/>
    </location>
</feature>
<name>A0A9Q3EWK0_9BASI</name>
<dbReference type="AlphaFoldDB" id="A0A9Q3EWK0"/>
<comment type="caution">
    <text evidence="2">The sequence shown here is derived from an EMBL/GenBank/DDBJ whole genome shotgun (WGS) entry which is preliminary data.</text>
</comment>
<dbReference type="InterPro" id="IPR041588">
    <property type="entry name" value="Integrase_H2C2"/>
</dbReference>
<accession>A0A9Q3EWK0</accession>
<dbReference type="Proteomes" id="UP000765509">
    <property type="component" value="Unassembled WGS sequence"/>
</dbReference>
<proteinExistence type="predicted"/>
<evidence type="ECO:0000259" key="1">
    <source>
        <dbReference type="Pfam" id="PF17921"/>
    </source>
</evidence>
<evidence type="ECO:0000313" key="3">
    <source>
        <dbReference type="Proteomes" id="UP000765509"/>
    </source>
</evidence>
<sequence>MKTPDRHMLRWKIAIKEYRGNMTMVHKAGNIYKNADGLSIWALTNTSDNPAYVLQVQNLKRPSQMWGQNPLYTTLLDKNCRDASLTNSLDYIWKTSYDNGRFHLFDGILYHGYQHTCVMGLYSRGLINTILLQCHDKIDSGNLSEDRTMEIIKTCVWWPSWRKNFIE</sequence>
<reference evidence="2" key="1">
    <citation type="submission" date="2021-03" db="EMBL/GenBank/DDBJ databases">
        <title>Draft genome sequence of rust myrtle Austropuccinia psidii MF-1, a brazilian biotype.</title>
        <authorList>
            <person name="Quecine M.C."/>
            <person name="Pachon D.M.R."/>
            <person name="Bonatelli M.L."/>
            <person name="Correr F.H."/>
            <person name="Franceschini L.M."/>
            <person name="Leite T.F."/>
            <person name="Margarido G.R.A."/>
            <person name="Almeida C.A."/>
            <person name="Ferrarezi J.A."/>
            <person name="Labate C.A."/>
        </authorList>
    </citation>
    <scope>NUCLEOTIDE SEQUENCE</scope>
    <source>
        <strain evidence="2">MF-1</strain>
    </source>
</reference>
<gene>
    <name evidence="2" type="ORF">O181_069113</name>
</gene>
<protein>
    <recommendedName>
        <fullName evidence="1">Integrase zinc-binding domain-containing protein</fullName>
    </recommendedName>
</protein>
<organism evidence="2 3">
    <name type="scientific">Austropuccinia psidii MF-1</name>
    <dbReference type="NCBI Taxonomy" id="1389203"/>
    <lineage>
        <taxon>Eukaryota</taxon>
        <taxon>Fungi</taxon>
        <taxon>Dikarya</taxon>
        <taxon>Basidiomycota</taxon>
        <taxon>Pucciniomycotina</taxon>
        <taxon>Pucciniomycetes</taxon>
        <taxon>Pucciniales</taxon>
        <taxon>Sphaerophragmiaceae</taxon>
        <taxon>Austropuccinia</taxon>
    </lineage>
</organism>
<dbReference type="Gene3D" id="1.10.340.70">
    <property type="match status" value="1"/>
</dbReference>